<feature type="compositionally biased region" description="Basic and acidic residues" evidence="2">
    <location>
        <begin position="996"/>
        <end position="1007"/>
    </location>
</feature>
<dbReference type="InterPro" id="IPR019734">
    <property type="entry name" value="TPR_rpt"/>
</dbReference>
<feature type="compositionally biased region" description="Polar residues" evidence="2">
    <location>
        <begin position="1317"/>
        <end position="1326"/>
    </location>
</feature>
<feature type="compositionally biased region" description="Basic and acidic residues" evidence="2">
    <location>
        <begin position="1273"/>
        <end position="1302"/>
    </location>
</feature>
<dbReference type="EMBL" id="JAZGQO010000018">
    <property type="protein sequence ID" value="KAK6167220.1"/>
    <property type="molecule type" value="Genomic_DNA"/>
</dbReference>
<organism evidence="4 5">
    <name type="scientific">Patella caerulea</name>
    <name type="common">Rayed Mediterranean limpet</name>
    <dbReference type="NCBI Taxonomy" id="87958"/>
    <lineage>
        <taxon>Eukaryota</taxon>
        <taxon>Metazoa</taxon>
        <taxon>Spiralia</taxon>
        <taxon>Lophotrochozoa</taxon>
        <taxon>Mollusca</taxon>
        <taxon>Gastropoda</taxon>
        <taxon>Patellogastropoda</taxon>
        <taxon>Patelloidea</taxon>
        <taxon>Patellidae</taxon>
        <taxon>Patella</taxon>
    </lineage>
</organism>
<feature type="repeat" description="TPR" evidence="1">
    <location>
        <begin position="328"/>
        <end position="361"/>
    </location>
</feature>
<evidence type="ECO:0000256" key="2">
    <source>
        <dbReference type="SAM" id="MobiDB-lite"/>
    </source>
</evidence>
<feature type="compositionally biased region" description="Basic residues" evidence="2">
    <location>
        <begin position="1381"/>
        <end position="1404"/>
    </location>
</feature>
<accession>A0AAN8IWH9</accession>
<protein>
    <recommendedName>
        <fullName evidence="3">S1 motif domain-containing protein</fullName>
    </recommendedName>
</protein>
<feature type="compositionally biased region" description="Basic and acidic residues" evidence="2">
    <location>
        <begin position="638"/>
        <end position="647"/>
    </location>
</feature>
<comment type="caution">
    <text evidence="4">The sequence shown here is derived from an EMBL/GenBank/DDBJ whole genome shotgun (WGS) entry which is preliminary data.</text>
</comment>
<dbReference type="Proteomes" id="UP001347796">
    <property type="component" value="Unassembled WGS sequence"/>
</dbReference>
<reference evidence="4 5" key="1">
    <citation type="submission" date="2024-01" db="EMBL/GenBank/DDBJ databases">
        <title>The genome of the rayed Mediterranean limpet Patella caerulea (Linnaeus, 1758).</title>
        <authorList>
            <person name="Anh-Thu Weber A."/>
            <person name="Halstead-Nussloch G."/>
        </authorList>
    </citation>
    <scope>NUCLEOTIDE SEQUENCE [LARGE SCALE GENOMIC DNA]</scope>
    <source>
        <strain evidence="4">AATW-2023a</strain>
        <tissue evidence="4">Whole specimen</tissue>
    </source>
</reference>
<dbReference type="SMART" id="SM00028">
    <property type="entry name" value="TPR"/>
    <property type="match status" value="3"/>
</dbReference>
<dbReference type="SUPFAM" id="SSF50249">
    <property type="entry name" value="Nucleic acid-binding proteins"/>
    <property type="match status" value="1"/>
</dbReference>
<feature type="compositionally biased region" description="Basic and acidic residues" evidence="2">
    <location>
        <begin position="553"/>
        <end position="588"/>
    </location>
</feature>
<feature type="compositionally biased region" description="Polar residues" evidence="2">
    <location>
        <begin position="1108"/>
        <end position="1118"/>
    </location>
</feature>
<dbReference type="InterPro" id="IPR011990">
    <property type="entry name" value="TPR-like_helical_dom_sf"/>
</dbReference>
<feature type="compositionally biased region" description="Basic and acidic residues" evidence="2">
    <location>
        <begin position="615"/>
        <end position="627"/>
    </location>
</feature>
<feature type="compositionally biased region" description="Basic and acidic residues" evidence="2">
    <location>
        <begin position="1576"/>
        <end position="1603"/>
    </location>
</feature>
<feature type="compositionally biased region" description="Basic and acidic residues" evidence="2">
    <location>
        <begin position="727"/>
        <end position="776"/>
    </location>
</feature>
<feature type="compositionally biased region" description="Basic and acidic residues" evidence="2">
    <location>
        <begin position="942"/>
        <end position="954"/>
    </location>
</feature>
<feature type="repeat" description="TPR" evidence="1">
    <location>
        <begin position="369"/>
        <end position="402"/>
    </location>
</feature>
<dbReference type="PANTHER" id="PTHR23184:SF9">
    <property type="entry name" value="TETRATRICOPEPTIDE REPEAT PROTEIN 14"/>
    <property type="match status" value="1"/>
</dbReference>
<feature type="compositionally biased region" description="Basic residues" evidence="2">
    <location>
        <begin position="1497"/>
        <end position="1508"/>
    </location>
</feature>
<feature type="compositionally biased region" description="Basic and acidic residues" evidence="2">
    <location>
        <begin position="1542"/>
        <end position="1559"/>
    </location>
</feature>
<dbReference type="PROSITE" id="PS50005">
    <property type="entry name" value="TPR"/>
    <property type="match status" value="3"/>
</dbReference>
<feature type="compositionally biased region" description="Basic and acidic residues" evidence="2">
    <location>
        <begin position="1212"/>
        <end position="1234"/>
    </location>
</feature>
<feature type="compositionally biased region" description="Basic and acidic residues" evidence="2">
    <location>
        <begin position="1148"/>
        <end position="1195"/>
    </location>
</feature>
<dbReference type="InterPro" id="IPR039190">
    <property type="entry name" value="TTC14"/>
</dbReference>
<evidence type="ECO:0000259" key="3">
    <source>
        <dbReference type="PROSITE" id="PS50126"/>
    </source>
</evidence>
<feature type="compositionally biased region" description="Basic and acidic residues" evidence="2">
    <location>
        <begin position="498"/>
        <end position="540"/>
    </location>
</feature>
<dbReference type="Gene3D" id="2.40.50.140">
    <property type="entry name" value="Nucleic acid-binding proteins"/>
    <property type="match status" value="1"/>
</dbReference>
<proteinExistence type="predicted"/>
<dbReference type="InterPro" id="IPR012340">
    <property type="entry name" value="NA-bd_OB-fold"/>
</dbReference>
<dbReference type="PANTHER" id="PTHR23184">
    <property type="entry name" value="TETRATRICOPEPTIDE REPEAT PROTEIN 14"/>
    <property type="match status" value="1"/>
</dbReference>
<feature type="compositionally biased region" description="Basic and acidic residues" evidence="2">
    <location>
        <begin position="816"/>
        <end position="830"/>
    </location>
</feature>
<feature type="compositionally biased region" description="Basic residues" evidence="2">
    <location>
        <begin position="1199"/>
        <end position="1211"/>
    </location>
</feature>
<feature type="compositionally biased region" description="Polar residues" evidence="2">
    <location>
        <begin position="589"/>
        <end position="600"/>
    </location>
</feature>
<keyword evidence="1" id="KW-0802">TPR repeat</keyword>
<feature type="repeat" description="TPR" evidence="1">
    <location>
        <begin position="294"/>
        <end position="327"/>
    </location>
</feature>
<feature type="compositionally biased region" description="Basic and acidic residues" evidence="2">
    <location>
        <begin position="702"/>
        <end position="718"/>
    </location>
</feature>
<dbReference type="Pfam" id="PF13181">
    <property type="entry name" value="TPR_8"/>
    <property type="match status" value="1"/>
</dbReference>
<feature type="region of interest" description="Disordered" evidence="2">
    <location>
        <begin position="1023"/>
        <end position="1069"/>
    </location>
</feature>
<feature type="domain" description="S1 motif" evidence="3">
    <location>
        <begin position="119"/>
        <end position="201"/>
    </location>
</feature>
<dbReference type="GO" id="GO:0003676">
    <property type="term" value="F:nucleic acid binding"/>
    <property type="evidence" value="ECO:0007669"/>
    <property type="project" value="InterPro"/>
</dbReference>
<feature type="compositionally biased region" description="Basic residues" evidence="2">
    <location>
        <begin position="1629"/>
        <end position="1638"/>
    </location>
</feature>
<dbReference type="PROSITE" id="PS50126">
    <property type="entry name" value="S1"/>
    <property type="match status" value="1"/>
</dbReference>
<dbReference type="InterPro" id="IPR003029">
    <property type="entry name" value="S1_domain"/>
</dbReference>
<feature type="region of interest" description="Disordered" evidence="2">
    <location>
        <begin position="446"/>
        <end position="860"/>
    </location>
</feature>
<dbReference type="Gene3D" id="1.25.40.10">
    <property type="entry name" value="Tetratricopeptide repeat domain"/>
    <property type="match status" value="1"/>
</dbReference>
<feature type="compositionally biased region" description="Basic and acidic residues" evidence="2">
    <location>
        <begin position="963"/>
        <end position="983"/>
    </location>
</feature>
<feature type="compositionally biased region" description="Basic and acidic residues" evidence="2">
    <location>
        <begin position="1081"/>
        <end position="1092"/>
    </location>
</feature>
<keyword evidence="5" id="KW-1185">Reference proteome</keyword>
<gene>
    <name evidence="4" type="ORF">SNE40_021308</name>
</gene>
<feature type="region of interest" description="Disordered" evidence="2">
    <location>
        <begin position="924"/>
        <end position="1010"/>
    </location>
</feature>
<evidence type="ECO:0000256" key="1">
    <source>
        <dbReference type="PROSITE-ProRule" id="PRU00339"/>
    </source>
</evidence>
<sequence>MDSYLLSKTLRQHGAPLLRWLEAEQREALPQAIIQRAVLQEFGAAQMLELGDGNFQVRLNQFIARKADMLFKEKESDTEKEIQKLSNEDTYAIMPPMEFFMGISYLNLRKHFFNSVQKNDVLIGVVNDVMEGGLLINLLCTDNQKVRDLDGLNIAVFCPAKELPQIHQHFNPTENFQVKDVIRGVVVVVNPENEKIIISLHTRHLEGKSDIFLGLITEEEFPVHYRRRLQVKGLSFDELLKSILGFNNSGNAQFLQKHHSLDDQESLMRGLHGLKIPEPEYAENVRKLQSARKAHQSVLQGVTLFKKGNYLEAMQYLNRALQIDDKNVEGLVARGALYANNECYSRAIEDFDEALKDNPQHTNAMMYLIETLLAQGKVQSDKKDWDSAEETYERVLKLRPNHPEAVDALKVVYIKKEPPPIIKASPKSGAKKPSNDLFDHFIDLIEERKPRQMTPSGSSRRRRSRSQSPTSRRSSYNRKRSKSPQSRYGHSRGRRRSRSSDRRKSRHDSKSPKKERDNSESPSKMTKEKVKSPRAKISDKKKSKRKSQSPKSRAHDQHKSKDNDESTRVKGSDTRQSRKHRDLTDSKVSDNQPNSTSPSTKLVKLKSEPNVNKEIITEQKGKEHYTPERSPVLTAREQTPELRSPERKKTRVMSPDKQPNSSSPDWGEKSKTPSQLLRPGSHGRSSSFDEDEYLYGDSSIGYEKDLPTFKNDKEDKYIKTKRLSSPQERRSHDLDDRAEIRKTEKNQKCKDDWKDDVINKDCDGNRRKYFYKDEKKRRSYSHSPENSSQRHRRSSSSDSNTDAKEPYLAKKKKRFNRWDKSPEFESKSQDRSSVTKPHLKDQMRGSHFSDAAEKEIDQPVPQDYRIQDDASVFHPNMSAEKKGSFTGTITRTIFRSTFQPVVHEAQTEPPKTKPGFFLPRQIVISKKVDERTPNPDLEAGLNDERRSDSNDSHSRSRSPSYSRTDDRHTGHSDIRKKSDDNRKRRDHSSKRKSRSRTRDQSIEERIRRISPIIHRSRERLNYDKDVYANRSRHHSRSSSRESGQGGSSRSSSRDRTTNRKIKRSFSRDRKVNVAGSILKDYRSDCKGGKDRSSLSPYREGISRDQSNRRGTSNDSWGSIRNEKHGRGINQDRIVSSREQVGYRSDSQNGERCRRLNPDQKSDRSISHEREDSKYHRSFNRRESSSPDRRQEDSRSWKSPIHRRKYSKSPKRSRQDSESPKNTRKESRSPNRQDSRSPNCSRNSHRSKSLDRVSAVEGENDQKSRSFRISTSKSSERIRDVICSADRHGRNIRQDSKRGEKGARAMGPRQSIGIGYRTYTSKSPSPVRSSNLSKTRSSRSHSRNRSERKRSCSQSRNRLDKSNKPSSRRRSQSRNRSDRSRKPSSRSRSHSRSRKPSSRSRSHSRNRLDRDRKSPSYSRGRSRNRSDKDTKSFLRSHSRSRNHSDKGRKPSSHSRSRSRNRSDEIRKPSSRSNSPSKNQSDKNRKGWRPSRSGSRSLRGSKRPHSRSRSRSYSDRGSKRSHSRSRSRSQSNRNRIRSRCNSKSKIEKTSKSNDNSKRRFTESSNKIAGKPDLPDVISSHKDKKTPTKEKIQKGIKSEDELDKKIIQKRKRMSSSSSSSSSRSSSSSSSSGRRKTHKKPAALKIPLVKSKWDSSPKSSRWDPPDPKPRPPVNIPNYNQKPNKTLTQLETFLLELKQNKKKQTEQTTPPAKDKK</sequence>
<feature type="compositionally biased region" description="Basic residues" evidence="2">
    <location>
        <begin position="984"/>
        <end position="995"/>
    </location>
</feature>
<evidence type="ECO:0000313" key="5">
    <source>
        <dbReference type="Proteomes" id="UP001347796"/>
    </source>
</evidence>
<feature type="compositionally biased region" description="Basic residues" evidence="2">
    <location>
        <begin position="1448"/>
        <end position="1458"/>
    </location>
</feature>
<evidence type="ECO:0000313" key="4">
    <source>
        <dbReference type="EMBL" id="KAK6167220.1"/>
    </source>
</evidence>
<feature type="region of interest" description="Disordered" evidence="2">
    <location>
        <begin position="1081"/>
        <end position="1681"/>
    </location>
</feature>
<feature type="compositionally biased region" description="Basic and acidic residues" evidence="2">
    <location>
        <begin position="1647"/>
        <end position="1665"/>
    </location>
</feature>
<feature type="compositionally biased region" description="Polar residues" evidence="2">
    <location>
        <begin position="1132"/>
        <end position="1147"/>
    </location>
</feature>
<name>A0AAN8IWH9_PATCE</name>
<feature type="compositionally biased region" description="Basic residues" evidence="2">
    <location>
        <begin position="1335"/>
        <end position="1347"/>
    </location>
</feature>
<feature type="compositionally biased region" description="Low complexity" evidence="2">
    <location>
        <begin position="1611"/>
        <end position="1628"/>
    </location>
</feature>
<dbReference type="SUPFAM" id="SSF48452">
    <property type="entry name" value="TPR-like"/>
    <property type="match status" value="1"/>
</dbReference>
<dbReference type="Pfam" id="PF13432">
    <property type="entry name" value="TPR_16"/>
    <property type="match status" value="1"/>
</dbReference>